<feature type="binding site" evidence="8">
    <location>
        <position position="8"/>
    </location>
    <ligand>
        <name>Mg(2+)</name>
        <dbReference type="ChEBI" id="CHEBI:18420"/>
    </ligand>
</feature>
<dbReference type="OrthoDB" id="517356at2"/>
<keyword evidence="2 8" id="KW-0808">Transferase</keyword>
<dbReference type="GO" id="GO:0005737">
    <property type="term" value="C:cytoplasm"/>
    <property type="evidence" value="ECO:0007669"/>
    <property type="project" value="UniProtKB-SubCell"/>
</dbReference>
<evidence type="ECO:0000313" key="11">
    <source>
        <dbReference type="Proteomes" id="UP000199512"/>
    </source>
</evidence>
<comment type="catalytic activity">
    <reaction evidence="8">
        <text>apo-[ACP] + CoA = holo-[ACP] + adenosine 3',5'-bisphosphate + H(+)</text>
        <dbReference type="Rhea" id="RHEA:12068"/>
        <dbReference type="Rhea" id="RHEA-COMP:9685"/>
        <dbReference type="Rhea" id="RHEA-COMP:9690"/>
        <dbReference type="ChEBI" id="CHEBI:15378"/>
        <dbReference type="ChEBI" id="CHEBI:29999"/>
        <dbReference type="ChEBI" id="CHEBI:57287"/>
        <dbReference type="ChEBI" id="CHEBI:58343"/>
        <dbReference type="ChEBI" id="CHEBI:64479"/>
        <dbReference type="EC" id="2.7.8.7"/>
    </reaction>
</comment>
<dbReference type="InterPro" id="IPR002582">
    <property type="entry name" value="ACPS"/>
</dbReference>
<feature type="binding site" evidence="8">
    <location>
        <position position="56"/>
    </location>
    <ligand>
        <name>Mg(2+)</name>
        <dbReference type="ChEBI" id="CHEBI:18420"/>
    </ligand>
</feature>
<evidence type="ECO:0000313" key="10">
    <source>
        <dbReference type="EMBL" id="SEN50621.1"/>
    </source>
</evidence>
<evidence type="ECO:0000256" key="7">
    <source>
        <dbReference type="ARBA" id="ARBA00023160"/>
    </source>
</evidence>
<keyword evidence="5 8" id="KW-0460">Magnesium</keyword>
<dbReference type="Gene3D" id="3.90.470.20">
    <property type="entry name" value="4'-phosphopantetheinyl transferase domain"/>
    <property type="match status" value="1"/>
</dbReference>
<dbReference type="AlphaFoldDB" id="A0A1H8H2K1"/>
<gene>
    <name evidence="8" type="primary">acpS</name>
    <name evidence="10" type="ORF">SAMN05216454_1054</name>
</gene>
<accession>A0A1H8H2K1</accession>
<keyword evidence="4 8" id="KW-0276">Fatty acid metabolism</keyword>
<keyword evidence="11" id="KW-1185">Reference proteome</keyword>
<keyword evidence="1 8" id="KW-0444">Lipid biosynthesis</keyword>
<dbReference type="SUPFAM" id="SSF56214">
    <property type="entry name" value="4'-phosphopantetheinyl transferase"/>
    <property type="match status" value="1"/>
</dbReference>
<organism evidence="10 11">
    <name type="scientific">Peptostreptococcus russellii</name>
    <dbReference type="NCBI Taxonomy" id="215200"/>
    <lineage>
        <taxon>Bacteria</taxon>
        <taxon>Bacillati</taxon>
        <taxon>Bacillota</taxon>
        <taxon>Clostridia</taxon>
        <taxon>Peptostreptococcales</taxon>
        <taxon>Peptostreptococcaceae</taxon>
        <taxon>Peptostreptococcus</taxon>
    </lineage>
</organism>
<keyword evidence="6 8" id="KW-0443">Lipid metabolism</keyword>
<evidence type="ECO:0000256" key="6">
    <source>
        <dbReference type="ARBA" id="ARBA00023098"/>
    </source>
</evidence>
<comment type="similarity">
    <text evidence="8">Belongs to the P-Pant transferase superfamily. AcpS family.</text>
</comment>
<evidence type="ECO:0000256" key="5">
    <source>
        <dbReference type="ARBA" id="ARBA00022842"/>
    </source>
</evidence>
<dbReference type="GO" id="GO:0008897">
    <property type="term" value="F:holo-[acyl-carrier-protein] synthase activity"/>
    <property type="evidence" value="ECO:0007669"/>
    <property type="project" value="UniProtKB-UniRule"/>
</dbReference>
<dbReference type="NCBIfam" id="TIGR00516">
    <property type="entry name" value="acpS"/>
    <property type="match status" value="1"/>
</dbReference>
<comment type="function">
    <text evidence="8">Transfers the 4'-phosphopantetheine moiety from coenzyme A to a Ser of acyl-carrier-protein.</text>
</comment>
<sequence>MIYGIGTDIIEIDRIHKALDRNLKLLDKLFSDKELEILKNKKYKPESIAGNFCAKEAVMKALGTGLRGFQLKDVQILRDELNKPFVVPQGKFLELCKEKNIAEILISISHSKNYATANAIAITKDL</sequence>
<dbReference type="InterPro" id="IPR004568">
    <property type="entry name" value="Ppantetheine-prot_Trfase_dom"/>
</dbReference>
<dbReference type="Pfam" id="PF01648">
    <property type="entry name" value="ACPS"/>
    <property type="match status" value="1"/>
</dbReference>
<dbReference type="NCBIfam" id="TIGR00556">
    <property type="entry name" value="pantethn_trn"/>
    <property type="match status" value="1"/>
</dbReference>
<reference evidence="10 11" key="1">
    <citation type="submission" date="2016-10" db="EMBL/GenBank/DDBJ databases">
        <authorList>
            <person name="de Groot N.N."/>
        </authorList>
    </citation>
    <scope>NUCLEOTIDE SEQUENCE [LARGE SCALE GENOMIC DNA]</scope>
    <source>
        <strain evidence="10 11">Calf135</strain>
    </source>
</reference>
<evidence type="ECO:0000256" key="4">
    <source>
        <dbReference type="ARBA" id="ARBA00022832"/>
    </source>
</evidence>
<dbReference type="Proteomes" id="UP000199512">
    <property type="component" value="Unassembled WGS sequence"/>
</dbReference>
<evidence type="ECO:0000256" key="8">
    <source>
        <dbReference type="HAMAP-Rule" id="MF_00101"/>
    </source>
</evidence>
<feature type="domain" description="4'-phosphopantetheinyl transferase" evidence="9">
    <location>
        <begin position="4"/>
        <end position="97"/>
    </location>
</feature>
<dbReference type="GO" id="GO:0006633">
    <property type="term" value="P:fatty acid biosynthetic process"/>
    <property type="evidence" value="ECO:0007669"/>
    <property type="project" value="UniProtKB-UniRule"/>
</dbReference>
<dbReference type="GO" id="GO:0000287">
    <property type="term" value="F:magnesium ion binding"/>
    <property type="evidence" value="ECO:0007669"/>
    <property type="project" value="UniProtKB-UniRule"/>
</dbReference>
<evidence type="ECO:0000259" key="9">
    <source>
        <dbReference type="Pfam" id="PF01648"/>
    </source>
</evidence>
<dbReference type="EMBL" id="FODF01000005">
    <property type="protein sequence ID" value="SEN50621.1"/>
    <property type="molecule type" value="Genomic_DNA"/>
</dbReference>
<proteinExistence type="inferred from homology"/>
<dbReference type="STRING" id="215200.SAMN05216454_1054"/>
<protein>
    <recommendedName>
        <fullName evidence="8">Holo-[acyl-carrier-protein] synthase</fullName>
        <shortName evidence="8">Holo-ACP synthase</shortName>
        <ecNumber evidence="8">2.7.8.7</ecNumber>
    </recommendedName>
    <alternativeName>
        <fullName evidence="8">4'-phosphopantetheinyl transferase AcpS</fullName>
    </alternativeName>
</protein>
<keyword evidence="8" id="KW-0963">Cytoplasm</keyword>
<evidence type="ECO:0000256" key="3">
    <source>
        <dbReference type="ARBA" id="ARBA00022723"/>
    </source>
</evidence>
<dbReference type="EC" id="2.7.8.7" evidence="8"/>
<evidence type="ECO:0000256" key="1">
    <source>
        <dbReference type="ARBA" id="ARBA00022516"/>
    </source>
</evidence>
<evidence type="ECO:0000256" key="2">
    <source>
        <dbReference type="ARBA" id="ARBA00022679"/>
    </source>
</evidence>
<name>A0A1H8H2K1_9FIRM</name>
<comment type="cofactor">
    <cofactor evidence="8">
        <name>Mg(2+)</name>
        <dbReference type="ChEBI" id="CHEBI:18420"/>
    </cofactor>
</comment>
<dbReference type="InterPro" id="IPR008278">
    <property type="entry name" value="4-PPantetheinyl_Trfase_dom"/>
</dbReference>
<keyword evidence="7 8" id="KW-0275">Fatty acid biosynthesis</keyword>
<dbReference type="HAMAP" id="MF_00101">
    <property type="entry name" value="AcpS"/>
    <property type="match status" value="1"/>
</dbReference>
<comment type="subcellular location">
    <subcellularLocation>
        <location evidence="8">Cytoplasm</location>
    </subcellularLocation>
</comment>
<dbReference type="InterPro" id="IPR037143">
    <property type="entry name" value="4-PPantetheinyl_Trfase_dom_sf"/>
</dbReference>
<keyword evidence="3 8" id="KW-0479">Metal-binding</keyword>
<dbReference type="RefSeq" id="WP_091974981.1">
    <property type="nucleotide sequence ID" value="NZ_CAUWDX010000021.1"/>
</dbReference>